<dbReference type="SUPFAM" id="SSF55811">
    <property type="entry name" value="Nudix"/>
    <property type="match status" value="1"/>
</dbReference>
<evidence type="ECO:0000256" key="20">
    <source>
        <dbReference type="ARBA" id="ARBA00049032"/>
    </source>
</evidence>
<comment type="catalytic activity">
    <reaction evidence="8">
        <text>2-oxo-dATP + H2O = 2-oxo-dAMP + diphosphate + H(+)</text>
        <dbReference type="Rhea" id="RHEA:31583"/>
        <dbReference type="ChEBI" id="CHEBI:15377"/>
        <dbReference type="ChEBI" id="CHEBI:15378"/>
        <dbReference type="ChEBI" id="CHEBI:33019"/>
        <dbReference type="ChEBI" id="CHEBI:63212"/>
        <dbReference type="ChEBI" id="CHEBI:77897"/>
        <dbReference type="EC" id="3.6.1.56"/>
    </reaction>
    <physiologicalReaction direction="left-to-right" evidence="8">
        <dbReference type="Rhea" id="RHEA:31584"/>
    </physiologicalReaction>
</comment>
<comment type="similarity">
    <text evidence="2">Belongs to the Nudix hydrolase family.</text>
</comment>
<keyword evidence="4" id="KW-0479">Metal-binding</keyword>
<dbReference type="InterPro" id="IPR000086">
    <property type="entry name" value="NUDIX_hydrolase_dom"/>
</dbReference>
<evidence type="ECO:0000313" key="23">
    <source>
        <dbReference type="EMBL" id="KAL0840830.1"/>
    </source>
</evidence>
<evidence type="ECO:0000256" key="19">
    <source>
        <dbReference type="ARBA" id="ARBA00048894"/>
    </source>
</evidence>
<evidence type="ECO:0000256" key="2">
    <source>
        <dbReference type="ARBA" id="ARBA00005582"/>
    </source>
</evidence>
<dbReference type="AlphaFoldDB" id="A0ABD0TBS6"/>
<evidence type="ECO:0000256" key="7">
    <source>
        <dbReference type="ARBA" id="ARBA00024448"/>
    </source>
</evidence>
<comment type="caution">
    <text evidence="23">The sequence shown here is derived from an EMBL/GenBank/DDBJ whole genome shotgun (WGS) entry which is preliminary data.</text>
</comment>
<dbReference type="CDD" id="cd03427">
    <property type="entry name" value="NUDIX_MTH1_Nudt1"/>
    <property type="match status" value="1"/>
</dbReference>
<evidence type="ECO:0000256" key="11">
    <source>
        <dbReference type="ARBA" id="ARBA00026103"/>
    </source>
</evidence>
<evidence type="ECO:0000256" key="3">
    <source>
        <dbReference type="ARBA" id="ARBA00011245"/>
    </source>
</evidence>
<evidence type="ECO:0000256" key="8">
    <source>
        <dbReference type="ARBA" id="ARBA00024459"/>
    </source>
</evidence>
<dbReference type="Gene3D" id="3.90.79.10">
    <property type="entry name" value="Nucleoside Triphosphate Pyrophosphohydrolase"/>
    <property type="match status" value="1"/>
</dbReference>
<dbReference type="PANTHER" id="PTHR43758">
    <property type="entry name" value="7,8-DIHYDRO-8-OXOGUANINE TRIPHOSPHATASE"/>
    <property type="match status" value="1"/>
</dbReference>
<comment type="catalytic activity">
    <reaction evidence="7">
        <text>8-oxo-dATP + H2O = 8-oxo-dAMP + diphosphate + H(+)</text>
        <dbReference type="Rhea" id="RHEA:65396"/>
        <dbReference type="ChEBI" id="CHEBI:15377"/>
        <dbReference type="ChEBI" id="CHEBI:15378"/>
        <dbReference type="ChEBI" id="CHEBI:33019"/>
        <dbReference type="ChEBI" id="CHEBI:71361"/>
        <dbReference type="ChEBI" id="CHEBI:172871"/>
    </reaction>
    <physiologicalReaction direction="left-to-right" evidence="7">
        <dbReference type="Rhea" id="RHEA:65397"/>
    </physiologicalReaction>
</comment>
<comment type="subunit">
    <text evidence="3">Monomer.</text>
</comment>
<evidence type="ECO:0000259" key="22">
    <source>
        <dbReference type="PROSITE" id="PS51462"/>
    </source>
</evidence>
<protein>
    <recommendedName>
        <fullName evidence="12">Oxidized purine nucleoside triphosphate hydrolase</fullName>
        <ecNumber evidence="11">3.6.1.56</ecNumber>
    </recommendedName>
    <alternativeName>
        <fullName evidence="16">2-hydroxy-dATP diphosphatase</fullName>
    </alternativeName>
    <alternativeName>
        <fullName evidence="15">7,8-dihydro-8-oxoguanine triphosphatase</fullName>
    </alternativeName>
    <alternativeName>
        <fullName evidence="14">8-oxo-dGTPase</fullName>
    </alternativeName>
    <alternativeName>
        <fullName evidence="17">Methylated purine nucleoside triphosphate hydrolase</fullName>
    </alternativeName>
    <alternativeName>
        <fullName evidence="13">Nucleoside diphosphate-linked moiety X motif 1</fullName>
    </alternativeName>
</protein>
<comment type="catalytic activity">
    <reaction evidence="9">
        <text>8-oxo-dGTP + H2O = 8-oxo-dGMP + diphosphate + H(+)</text>
        <dbReference type="Rhea" id="RHEA:31575"/>
        <dbReference type="ChEBI" id="CHEBI:15377"/>
        <dbReference type="ChEBI" id="CHEBI:15378"/>
        <dbReference type="ChEBI" id="CHEBI:33019"/>
        <dbReference type="ChEBI" id="CHEBI:63224"/>
        <dbReference type="ChEBI" id="CHEBI:77896"/>
    </reaction>
    <physiologicalReaction direction="left-to-right" evidence="9">
        <dbReference type="Rhea" id="RHEA:31576"/>
    </physiologicalReaction>
</comment>
<reference evidence="23 24" key="1">
    <citation type="submission" date="2024-06" db="EMBL/GenBank/DDBJ databases">
        <title>A chromosome-level genome assembly of beet webworm, Loxostege sticticalis.</title>
        <authorList>
            <person name="Zhang Y."/>
        </authorList>
    </citation>
    <scope>NUCLEOTIDE SEQUENCE [LARGE SCALE GENOMIC DNA]</scope>
    <source>
        <strain evidence="23">AQ028</strain>
        <tissue evidence="23">Male pupae</tissue>
    </source>
</reference>
<dbReference type="GO" id="GO:0046872">
    <property type="term" value="F:metal ion binding"/>
    <property type="evidence" value="ECO:0007669"/>
    <property type="project" value="UniProtKB-KW"/>
</dbReference>
<evidence type="ECO:0000256" key="12">
    <source>
        <dbReference type="ARBA" id="ARBA00026218"/>
    </source>
</evidence>
<dbReference type="InterPro" id="IPR015797">
    <property type="entry name" value="NUDIX_hydrolase-like_dom_sf"/>
</dbReference>
<dbReference type="InterPro" id="IPR003563">
    <property type="entry name" value="8ODP"/>
</dbReference>
<evidence type="ECO:0000256" key="21">
    <source>
        <dbReference type="ARBA" id="ARBA00053094"/>
    </source>
</evidence>
<dbReference type="Proteomes" id="UP001549921">
    <property type="component" value="Unassembled WGS sequence"/>
</dbReference>
<accession>A0ABD0TBS6</accession>
<evidence type="ECO:0000256" key="16">
    <source>
        <dbReference type="ARBA" id="ARBA00031927"/>
    </source>
</evidence>
<dbReference type="GO" id="GO:0008828">
    <property type="term" value="F:dATP diphosphatase activity"/>
    <property type="evidence" value="ECO:0007669"/>
    <property type="project" value="UniProtKB-EC"/>
</dbReference>
<feature type="domain" description="Nudix hydrolase" evidence="22">
    <location>
        <begin position="1"/>
        <end position="134"/>
    </location>
</feature>
<evidence type="ECO:0000256" key="14">
    <source>
        <dbReference type="ARBA" id="ARBA00030634"/>
    </source>
</evidence>
<dbReference type="EC" id="3.6.1.56" evidence="11"/>
<evidence type="ECO:0000256" key="9">
    <source>
        <dbReference type="ARBA" id="ARBA00024486"/>
    </source>
</evidence>
<proteinExistence type="inferred from homology"/>
<name>A0ABD0TBS6_LOXSC</name>
<organism evidence="23 24">
    <name type="scientific">Loxostege sticticalis</name>
    <name type="common">Beet webworm moth</name>
    <dbReference type="NCBI Taxonomy" id="481309"/>
    <lineage>
        <taxon>Eukaryota</taxon>
        <taxon>Metazoa</taxon>
        <taxon>Ecdysozoa</taxon>
        <taxon>Arthropoda</taxon>
        <taxon>Hexapoda</taxon>
        <taxon>Insecta</taxon>
        <taxon>Pterygota</taxon>
        <taxon>Neoptera</taxon>
        <taxon>Endopterygota</taxon>
        <taxon>Lepidoptera</taxon>
        <taxon>Glossata</taxon>
        <taxon>Ditrysia</taxon>
        <taxon>Pyraloidea</taxon>
        <taxon>Crambidae</taxon>
        <taxon>Pyraustinae</taxon>
        <taxon>Loxostege</taxon>
    </lineage>
</organism>
<comment type="function">
    <text evidence="21">Oxidized purine nucleoside triphosphate hydrolase which is a prominent sanitizer of the oxidized nucleotide pool. Catalyzes the hydrolysis of 2-oxo-dATP (2-hydroxy-dATP) into 2-oxo-dAMP. Also has a significant hydrolase activity toward 2-oxo-ATP, 8-oxo-dGTP and 8-oxo-dATP. Through the hydrolysis of oxidized purine nucleoside triphosphates, prevents their incorporation into DNA and the subsequent transversions A:T to C:G and G:C to T:A. Also catalyzes the hydrolysis of methylated purine nucleoside triphosphate preventing their integration into DNA. Through this antimutagenic activity protects cells from oxidative stress.</text>
</comment>
<evidence type="ECO:0000256" key="5">
    <source>
        <dbReference type="ARBA" id="ARBA00022801"/>
    </source>
</evidence>
<comment type="cofactor">
    <cofactor evidence="1">
        <name>Mg(2+)</name>
        <dbReference type="ChEBI" id="CHEBI:18420"/>
    </cofactor>
</comment>
<evidence type="ECO:0000256" key="15">
    <source>
        <dbReference type="ARBA" id="ARBA00030682"/>
    </source>
</evidence>
<dbReference type="EMBL" id="JBEDNZ010000006">
    <property type="protein sequence ID" value="KAL0840830.1"/>
    <property type="molecule type" value="Genomic_DNA"/>
</dbReference>
<evidence type="ECO:0000256" key="1">
    <source>
        <dbReference type="ARBA" id="ARBA00001946"/>
    </source>
</evidence>
<evidence type="ECO:0000256" key="10">
    <source>
        <dbReference type="ARBA" id="ARBA00024596"/>
    </source>
</evidence>
<keyword evidence="5" id="KW-0378">Hydrolase</keyword>
<comment type="catalytic activity">
    <reaction evidence="18">
        <text>N(6)-methyl-ATP + H2O = N(6)-methyl-AMP + diphosphate + H(+)</text>
        <dbReference type="Rhea" id="RHEA:67608"/>
        <dbReference type="ChEBI" id="CHEBI:15377"/>
        <dbReference type="ChEBI" id="CHEBI:15378"/>
        <dbReference type="ChEBI" id="CHEBI:33019"/>
        <dbReference type="ChEBI" id="CHEBI:144842"/>
        <dbReference type="ChEBI" id="CHEBI:172873"/>
    </reaction>
    <physiologicalReaction direction="left-to-right" evidence="18">
        <dbReference type="Rhea" id="RHEA:67609"/>
    </physiologicalReaction>
</comment>
<evidence type="ECO:0000256" key="13">
    <source>
        <dbReference type="ARBA" id="ARBA00029673"/>
    </source>
</evidence>
<comment type="catalytic activity">
    <reaction evidence="10">
        <text>2-oxo-ATP + H2O = 2-oxo-AMP + diphosphate + H(+)</text>
        <dbReference type="Rhea" id="RHEA:67392"/>
        <dbReference type="ChEBI" id="CHEBI:15377"/>
        <dbReference type="ChEBI" id="CHEBI:15378"/>
        <dbReference type="ChEBI" id="CHEBI:33019"/>
        <dbReference type="ChEBI" id="CHEBI:71395"/>
        <dbReference type="ChEBI" id="CHEBI:172878"/>
    </reaction>
    <physiologicalReaction direction="left-to-right" evidence="10">
        <dbReference type="Rhea" id="RHEA:67393"/>
    </physiologicalReaction>
</comment>
<dbReference type="PRINTS" id="PR01403">
    <property type="entry name" value="8OXTPHPHTASE"/>
</dbReference>
<gene>
    <name evidence="23" type="ORF">ABMA28_014637</name>
</gene>
<evidence type="ECO:0000256" key="6">
    <source>
        <dbReference type="ARBA" id="ARBA00022842"/>
    </source>
</evidence>
<dbReference type="PANTHER" id="PTHR43758:SF2">
    <property type="entry name" value="OXIDIZED PURINE NUCLEOSIDE TRIPHOSPHATE HYDROLASE"/>
    <property type="match status" value="1"/>
</dbReference>
<dbReference type="Pfam" id="PF00293">
    <property type="entry name" value="NUDIX"/>
    <property type="match status" value="1"/>
</dbReference>
<comment type="catalytic activity">
    <reaction evidence="19">
        <text>O(6)-methyl-dGTP + H2O = O(6)-methyl-dGMP + diphosphate + H(+)</text>
        <dbReference type="Rhea" id="RHEA:67600"/>
        <dbReference type="ChEBI" id="CHEBI:15377"/>
        <dbReference type="ChEBI" id="CHEBI:15378"/>
        <dbReference type="ChEBI" id="CHEBI:33019"/>
        <dbReference type="ChEBI" id="CHEBI:169974"/>
        <dbReference type="ChEBI" id="CHEBI:169975"/>
    </reaction>
    <physiologicalReaction direction="left-to-right" evidence="19">
        <dbReference type="Rhea" id="RHEA:67601"/>
    </physiologicalReaction>
</comment>
<evidence type="ECO:0000313" key="24">
    <source>
        <dbReference type="Proteomes" id="UP001549921"/>
    </source>
</evidence>
<evidence type="ECO:0000256" key="17">
    <source>
        <dbReference type="ARBA" id="ARBA00032071"/>
    </source>
</evidence>
<keyword evidence="6" id="KW-0460">Magnesium</keyword>
<evidence type="ECO:0000256" key="4">
    <source>
        <dbReference type="ARBA" id="ARBA00022723"/>
    </source>
</evidence>
<sequence>MLLKNIYTLVFIRKESQILLGMKKRGFGMNKWNGFGGKVEPNEQIIDAAARELKEECCLDVKTSNLKNIGHLEFTFEGDSTMMDVRVFATDIFEGTPSETEEMAPKWFKHDQIPYDDMWLDDRLWFPYMLKGKLFYGRFHYQGFNKILNYHIEELESMESFYAKKK</sequence>
<evidence type="ECO:0000256" key="18">
    <source>
        <dbReference type="ARBA" id="ARBA00048002"/>
    </source>
</evidence>
<comment type="catalytic activity">
    <reaction evidence="20">
        <text>N(6)-methyl-dATP + H2O = N(6)-methyl-dAMP + diphosphate + H(+)</text>
        <dbReference type="Rhea" id="RHEA:67604"/>
        <dbReference type="ChEBI" id="CHEBI:15377"/>
        <dbReference type="ChEBI" id="CHEBI:15378"/>
        <dbReference type="ChEBI" id="CHEBI:33019"/>
        <dbReference type="ChEBI" id="CHEBI:169976"/>
        <dbReference type="ChEBI" id="CHEBI:172872"/>
    </reaction>
    <physiologicalReaction direction="left-to-right" evidence="20">
        <dbReference type="Rhea" id="RHEA:67605"/>
    </physiologicalReaction>
</comment>
<dbReference type="PROSITE" id="PS51462">
    <property type="entry name" value="NUDIX"/>
    <property type="match status" value="1"/>
</dbReference>